<dbReference type="InterPro" id="IPR044946">
    <property type="entry name" value="Restrct_endonuc_typeI_TRD_sf"/>
</dbReference>
<dbReference type="AlphaFoldDB" id="A0A2S5ZDI1"/>
<dbReference type="Proteomes" id="UP000239917">
    <property type="component" value="Unassembled WGS sequence"/>
</dbReference>
<keyword evidence="2" id="KW-0680">Restriction system</keyword>
<evidence type="ECO:0000313" key="6">
    <source>
        <dbReference type="Proteomes" id="UP000239917"/>
    </source>
</evidence>
<feature type="domain" description="Type I restriction modification DNA specificity" evidence="4">
    <location>
        <begin position="246"/>
        <end position="401"/>
    </location>
</feature>
<keyword evidence="6" id="KW-1185">Reference proteome</keyword>
<dbReference type="Pfam" id="PF01420">
    <property type="entry name" value="Methylase_S"/>
    <property type="match status" value="1"/>
</dbReference>
<evidence type="ECO:0000259" key="4">
    <source>
        <dbReference type="Pfam" id="PF01420"/>
    </source>
</evidence>
<comment type="similarity">
    <text evidence="1">Belongs to the type-I restriction system S methylase family.</text>
</comment>
<dbReference type="SUPFAM" id="SSF116734">
    <property type="entry name" value="DNA methylase specificity domain"/>
    <property type="match status" value="2"/>
</dbReference>
<dbReference type="Gene3D" id="3.90.220.20">
    <property type="entry name" value="DNA methylase specificity domains"/>
    <property type="match status" value="2"/>
</dbReference>
<dbReference type="InterPro" id="IPR052021">
    <property type="entry name" value="Type-I_RS_S_subunit"/>
</dbReference>
<dbReference type="GO" id="GO:0009307">
    <property type="term" value="P:DNA restriction-modification system"/>
    <property type="evidence" value="ECO:0007669"/>
    <property type="project" value="UniProtKB-KW"/>
</dbReference>
<keyword evidence="5" id="KW-0378">Hydrolase</keyword>
<protein>
    <submittedName>
        <fullName evidence="5">Restriction endonuclease subunit S</fullName>
    </submittedName>
</protein>
<dbReference type="PANTHER" id="PTHR30408:SF12">
    <property type="entry name" value="TYPE I RESTRICTION ENZYME MJAVIII SPECIFICITY SUBUNIT"/>
    <property type="match status" value="1"/>
</dbReference>
<dbReference type="GO" id="GO:0003677">
    <property type="term" value="F:DNA binding"/>
    <property type="evidence" value="ECO:0007669"/>
    <property type="project" value="UniProtKB-KW"/>
</dbReference>
<evidence type="ECO:0000256" key="2">
    <source>
        <dbReference type="ARBA" id="ARBA00022747"/>
    </source>
</evidence>
<gene>
    <name evidence="5" type="ORF">KEHDKFFH_02660</name>
</gene>
<keyword evidence="5" id="KW-0255">Endonuclease</keyword>
<accession>A0A2S5ZDI1</accession>
<name>A0A2S5ZDI1_9GAMM</name>
<dbReference type="GO" id="GO:0004519">
    <property type="term" value="F:endonuclease activity"/>
    <property type="evidence" value="ECO:0007669"/>
    <property type="project" value="UniProtKB-KW"/>
</dbReference>
<sequence>MVRKGYKQTEVGEIPEDWDVKSVSDFVALLESGVSVNSVEVGDISGSECILKTSCVFKGEFKPEEAKAIAKRDIQRAKTTAKKNAIIVSRMNTPELVGEVGLVPDDFNNLFLPDRLWQTKYQRGVNVSPLWLSKCISYPPIAKKLKDNATGTSNSMKNISKNTFLELKVPAPKYCEQERIGQALNDVDVLIKNLEELIAKKWDIKNAMMQQLLTGKKRLPGFLGEWSKISMEKDAELNARIGWQALTTKEYLDSGDYFLVTGTDFIKGRINWNSCHFVDEWRYSQDRKIQLKEGDVLLTKDGTIGKVGYVDELSFPATLNSGVFVIRPRNDNFHPLFLFYILMSRVFDDFLSKITAGSTITHLYQKDFVTFDFYAPYLDEQREISKVLFNIDKDIEAHETKLGKVRALKEGMMQELLTGRTRIVDEP</sequence>
<evidence type="ECO:0000313" key="5">
    <source>
        <dbReference type="EMBL" id="PPI85358.1"/>
    </source>
</evidence>
<dbReference type="Gene3D" id="1.10.287.1120">
    <property type="entry name" value="Bipartite methylase S protein"/>
    <property type="match status" value="1"/>
</dbReference>
<dbReference type="PANTHER" id="PTHR30408">
    <property type="entry name" value="TYPE-1 RESTRICTION ENZYME ECOKI SPECIFICITY PROTEIN"/>
    <property type="match status" value="1"/>
</dbReference>
<reference evidence="5 6" key="1">
    <citation type="submission" date="2018-01" db="EMBL/GenBank/DDBJ databases">
        <title>Complete genome sequences of the type strains of Marinobacter flavimaris and Marinobacter maroccanus.</title>
        <authorList>
            <person name="Palau M."/>
            <person name="Boujida N."/>
            <person name="Manresa A."/>
            <person name="Minana-Galbis D."/>
        </authorList>
    </citation>
    <scope>NUCLEOTIDE SEQUENCE [LARGE SCALE GENOMIC DNA]</scope>
    <source>
        <strain evidence="5 6">N4</strain>
    </source>
</reference>
<organism evidence="5 6">
    <name type="scientific">Marinobacter maroccanus</name>
    <dbReference type="NCBI Taxonomy" id="2055143"/>
    <lineage>
        <taxon>Bacteria</taxon>
        <taxon>Pseudomonadati</taxon>
        <taxon>Pseudomonadota</taxon>
        <taxon>Gammaproteobacteria</taxon>
        <taxon>Pseudomonadales</taxon>
        <taxon>Marinobacteraceae</taxon>
        <taxon>Marinobacter</taxon>
    </lineage>
</organism>
<dbReference type="RefSeq" id="WP_104320494.1">
    <property type="nucleotide sequence ID" value="NZ_PSSX01000002.1"/>
</dbReference>
<keyword evidence="3" id="KW-0238">DNA-binding</keyword>
<dbReference type="EMBL" id="PSSX01000002">
    <property type="protein sequence ID" value="PPI85358.1"/>
    <property type="molecule type" value="Genomic_DNA"/>
</dbReference>
<keyword evidence="5" id="KW-0540">Nuclease</keyword>
<dbReference type="OrthoDB" id="9798929at2"/>
<evidence type="ECO:0000256" key="1">
    <source>
        <dbReference type="ARBA" id="ARBA00010923"/>
    </source>
</evidence>
<comment type="caution">
    <text evidence="5">The sequence shown here is derived from an EMBL/GenBank/DDBJ whole genome shotgun (WGS) entry which is preliminary data.</text>
</comment>
<dbReference type="InterPro" id="IPR000055">
    <property type="entry name" value="Restrct_endonuc_typeI_TRD"/>
</dbReference>
<evidence type="ECO:0000256" key="3">
    <source>
        <dbReference type="ARBA" id="ARBA00023125"/>
    </source>
</evidence>
<proteinExistence type="inferred from homology"/>